<name>A0A6N2AX44_SOLCI</name>
<evidence type="ECO:0000313" key="15">
    <source>
        <dbReference type="EMBL" id="TMW86194.1"/>
    </source>
</evidence>
<evidence type="ECO:0000256" key="5">
    <source>
        <dbReference type="ARBA" id="ARBA00012251"/>
    </source>
</evidence>
<dbReference type="EMBL" id="RXGB01006738">
    <property type="protein sequence ID" value="TMW86194.1"/>
    <property type="molecule type" value="Genomic_DNA"/>
</dbReference>
<comment type="caution">
    <text evidence="15">The sequence shown here is derived from an EMBL/GenBank/DDBJ whole genome shotgun (WGS) entry which is preliminary data.</text>
</comment>
<dbReference type="InterPro" id="IPR031127">
    <property type="entry name" value="E3_UB_ligase_RBR"/>
</dbReference>
<evidence type="ECO:0000259" key="13">
    <source>
        <dbReference type="PROSITE" id="PS50089"/>
    </source>
</evidence>
<dbReference type="SMART" id="SM00647">
    <property type="entry name" value="IBR"/>
    <property type="match status" value="2"/>
</dbReference>
<feature type="domain" description="RING-type" evidence="14">
    <location>
        <begin position="18"/>
        <end position="207"/>
    </location>
</feature>
<evidence type="ECO:0000256" key="8">
    <source>
        <dbReference type="ARBA" id="ARBA00022737"/>
    </source>
</evidence>
<dbReference type="PROSITE" id="PS51873">
    <property type="entry name" value="TRIAD"/>
    <property type="match status" value="1"/>
</dbReference>
<organism evidence="15">
    <name type="scientific">Solanum chilense</name>
    <name type="common">Tomato</name>
    <name type="synonym">Lycopersicon chilense</name>
    <dbReference type="NCBI Taxonomy" id="4083"/>
    <lineage>
        <taxon>Eukaryota</taxon>
        <taxon>Viridiplantae</taxon>
        <taxon>Streptophyta</taxon>
        <taxon>Embryophyta</taxon>
        <taxon>Tracheophyta</taxon>
        <taxon>Spermatophyta</taxon>
        <taxon>Magnoliopsida</taxon>
        <taxon>eudicotyledons</taxon>
        <taxon>Gunneridae</taxon>
        <taxon>Pentapetalae</taxon>
        <taxon>asterids</taxon>
        <taxon>lamiids</taxon>
        <taxon>Solanales</taxon>
        <taxon>Solanaceae</taxon>
        <taxon>Solanoideae</taxon>
        <taxon>Solaneae</taxon>
        <taxon>Solanum</taxon>
        <taxon>Solanum subgen. Lycopersicon</taxon>
    </lineage>
</organism>
<protein>
    <recommendedName>
        <fullName evidence="5">RBR-type E3 ubiquitin transferase</fullName>
        <ecNumber evidence="5">2.3.2.31</ecNumber>
    </recommendedName>
</protein>
<dbReference type="GO" id="GO:0061630">
    <property type="term" value="F:ubiquitin protein ligase activity"/>
    <property type="evidence" value="ECO:0007669"/>
    <property type="project" value="UniProtKB-EC"/>
</dbReference>
<evidence type="ECO:0000256" key="3">
    <source>
        <dbReference type="ARBA" id="ARBA00003976"/>
    </source>
</evidence>
<dbReference type="UniPathway" id="UPA00143"/>
<keyword evidence="7" id="KW-0479">Metal-binding</keyword>
<dbReference type="PANTHER" id="PTHR11685">
    <property type="entry name" value="RBR FAMILY RING FINGER AND IBR DOMAIN-CONTAINING"/>
    <property type="match status" value="1"/>
</dbReference>
<evidence type="ECO:0000256" key="7">
    <source>
        <dbReference type="ARBA" id="ARBA00022723"/>
    </source>
</evidence>
<dbReference type="InterPro" id="IPR017907">
    <property type="entry name" value="Znf_RING_CS"/>
</dbReference>
<dbReference type="EC" id="2.3.2.31" evidence="5"/>
<evidence type="ECO:0000256" key="4">
    <source>
        <dbReference type="ARBA" id="ARBA00005884"/>
    </source>
</evidence>
<keyword evidence="11" id="KW-0862">Zinc</keyword>
<comment type="similarity">
    <text evidence="4">Belongs to the RBR family. Ariadne subfamily.</text>
</comment>
<dbReference type="GO" id="GO:0016567">
    <property type="term" value="P:protein ubiquitination"/>
    <property type="evidence" value="ECO:0007669"/>
    <property type="project" value="UniProtKB-UniPathway"/>
</dbReference>
<keyword evidence="9 12" id="KW-0863">Zinc-finger</keyword>
<comment type="catalytic activity">
    <reaction evidence="1">
        <text>[E2 ubiquitin-conjugating enzyme]-S-ubiquitinyl-L-cysteine + [acceptor protein]-L-lysine = [E2 ubiquitin-conjugating enzyme]-L-cysteine + [acceptor protein]-N(6)-ubiquitinyl-L-lysine.</text>
        <dbReference type="EC" id="2.3.2.31"/>
    </reaction>
</comment>
<evidence type="ECO:0000256" key="9">
    <source>
        <dbReference type="ARBA" id="ARBA00022771"/>
    </source>
</evidence>
<accession>A0A6N2AX44</accession>
<dbReference type="CDD" id="cd22584">
    <property type="entry name" value="Rcat_RBR_unk"/>
    <property type="match status" value="1"/>
</dbReference>
<dbReference type="SUPFAM" id="SSF57850">
    <property type="entry name" value="RING/U-box"/>
    <property type="match status" value="3"/>
</dbReference>
<feature type="domain" description="RING-type" evidence="13">
    <location>
        <begin position="22"/>
        <end position="72"/>
    </location>
</feature>
<keyword evidence="6" id="KW-0808">Transferase</keyword>
<sequence length="220" mass="25269">MGNTLKKILDLECADESQPFCCKICMEPMLLFSKKFKNQNLCVHPFCIDCITTYISVKLVDNVVEIPCPFPNCNQFLDPISWLTRCYCPNRNCSALILDECGGFATRSKCPSCKRLFCFQCKLPWHAGFQCEESGALRDKNDVAFGKLAEGEKWKRCPKCRSFVQLSEGCRHITCRCQANFCYDCGMLFNRSHGLCACDSQSITFNRIIDLRFGNWRFLF</sequence>
<dbReference type="InterPro" id="IPR044066">
    <property type="entry name" value="TRIAD_supradom"/>
</dbReference>
<dbReference type="Gene3D" id="3.30.40.10">
    <property type="entry name" value="Zinc/RING finger domain, C3HC4 (zinc finger)"/>
    <property type="match status" value="1"/>
</dbReference>
<comment type="function">
    <text evidence="3">Might act as an E3 ubiquitin-protein ligase, or as part of E3 complex, which accepts ubiquitin from specific E2 ubiquitin-conjugating enzymes and then transfers it to substrates.</text>
</comment>
<dbReference type="InterPro" id="IPR001841">
    <property type="entry name" value="Znf_RING"/>
</dbReference>
<evidence type="ECO:0000256" key="12">
    <source>
        <dbReference type="PROSITE-ProRule" id="PRU00175"/>
    </source>
</evidence>
<keyword evidence="8" id="KW-0677">Repeat</keyword>
<evidence type="ECO:0000259" key="14">
    <source>
        <dbReference type="PROSITE" id="PS51873"/>
    </source>
</evidence>
<evidence type="ECO:0000256" key="2">
    <source>
        <dbReference type="ARBA" id="ARBA00001947"/>
    </source>
</evidence>
<reference evidence="15" key="1">
    <citation type="submission" date="2019-05" db="EMBL/GenBank/DDBJ databases">
        <title>The de novo reference genome and transcriptome assemblies of the wild tomato species Solanum chilense.</title>
        <authorList>
            <person name="Stam R."/>
            <person name="Nosenko T."/>
            <person name="Hoerger A.C."/>
            <person name="Stephan W."/>
            <person name="Seidel M.A."/>
            <person name="Kuhn J.M.M."/>
            <person name="Haberer G."/>
            <person name="Tellier A."/>
        </authorList>
    </citation>
    <scope>NUCLEOTIDE SEQUENCE</scope>
    <source>
        <tissue evidence="15">Mature leaves</tissue>
    </source>
</reference>
<dbReference type="Pfam" id="PF01485">
    <property type="entry name" value="IBR"/>
    <property type="match status" value="2"/>
</dbReference>
<proteinExistence type="inferred from homology"/>
<dbReference type="InterPro" id="IPR013083">
    <property type="entry name" value="Znf_RING/FYVE/PHD"/>
</dbReference>
<dbReference type="GO" id="GO:0008270">
    <property type="term" value="F:zinc ion binding"/>
    <property type="evidence" value="ECO:0007669"/>
    <property type="project" value="UniProtKB-KW"/>
</dbReference>
<evidence type="ECO:0000256" key="1">
    <source>
        <dbReference type="ARBA" id="ARBA00001798"/>
    </source>
</evidence>
<comment type="cofactor">
    <cofactor evidence="2">
        <name>Zn(2+)</name>
        <dbReference type="ChEBI" id="CHEBI:29105"/>
    </cofactor>
</comment>
<gene>
    <name evidence="15" type="ORF">EJD97_021796</name>
</gene>
<keyword evidence="10" id="KW-0833">Ubl conjugation pathway</keyword>
<dbReference type="AlphaFoldDB" id="A0A6N2AX44"/>
<dbReference type="InterPro" id="IPR002867">
    <property type="entry name" value="IBR_dom"/>
</dbReference>
<evidence type="ECO:0000256" key="10">
    <source>
        <dbReference type="ARBA" id="ARBA00022786"/>
    </source>
</evidence>
<evidence type="ECO:0000256" key="11">
    <source>
        <dbReference type="ARBA" id="ARBA00022833"/>
    </source>
</evidence>
<dbReference type="PROSITE" id="PS00518">
    <property type="entry name" value="ZF_RING_1"/>
    <property type="match status" value="1"/>
</dbReference>
<evidence type="ECO:0000256" key="6">
    <source>
        <dbReference type="ARBA" id="ARBA00022679"/>
    </source>
</evidence>
<dbReference type="Gene3D" id="1.20.120.1750">
    <property type="match status" value="1"/>
</dbReference>
<dbReference type="PROSITE" id="PS50089">
    <property type="entry name" value="ZF_RING_2"/>
    <property type="match status" value="1"/>
</dbReference>